<name>A0ABS5SSA1_9GAMM</name>
<dbReference type="EMBL" id="JABBFR010000001">
    <property type="protein sequence ID" value="MBT0722861.1"/>
    <property type="molecule type" value="Genomic_DNA"/>
</dbReference>
<dbReference type="Proteomes" id="UP000790096">
    <property type="component" value="Unassembled WGS sequence"/>
</dbReference>
<organism evidence="1 2">
    <name type="scientific">Rosenbergiella gaditana</name>
    <dbReference type="NCBI Taxonomy" id="2726987"/>
    <lineage>
        <taxon>Bacteria</taxon>
        <taxon>Pseudomonadati</taxon>
        <taxon>Pseudomonadota</taxon>
        <taxon>Gammaproteobacteria</taxon>
        <taxon>Enterobacterales</taxon>
        <taxon>Erwiniaceae</taxon>
        <taxon>Rosenbergiella</taxon>
    </lineage>
</organism>
<keyword evidence="2" id="KW-1185">Reference proteome</keyword>
<protein>
    <submittedName>
        <fullName evidence="1">Uncharacterized protein</fullName>
    </submittedName>
</protein>
<gene>
    <name evidence="1" type="ORF">HH682_00055</name>
</gene>
<proteinExistence type="predicted"/>
<evidence type="ECO:0000313" key="1">
    <source>
        <dbReference type="EMBL" id="MBT0722861.1"/>
    </source>
</evidence>
<accession>A0ABS5SSA1</accession>
<evidence type="ECO:0000313" key="2">
    <source>
        <dbReference type="Proteomes" id="UP000790096"/>
    </source>
</evidence>
<sequence>MSVHNLLLIQDKIELTYQLSVLQRIHGAKTCVVLPFVIDTPNQQEQAGYRYETVIKELMRSVPQDYQMILCAMENDSLNEFKHDS</sequence>
<reference evidence="1 2" key="1">
    <citation type="submission" date="2020-04" db="EMBL/GenBank/DDBJ databases">
        <title>Genome sequencing of Rosenbergiella species.</title>
        <authorList>
            <person name="Alvarez-Perez S."/>
            <person name="Lievens B."/>
        </authorList>
    </citation>
    <scope>NUCLEOTIDE SEQUENCE [LARGE SCALE GENOMIC DNA]</scope>
    <source>
        <strain evidence="1 2">S61</strain>
    </source>
</reference>
<comment type="caution">
    <text evidence="1">The sequence shown here is derived from an EMBL/GenBank/DDBJ whole genome shotgun (WGS) entry which is preliminary data.</text>
</comment>